<evidence type="ECO:0000256" key="10">
    <source>
        <dbReference type="ARBA" id="ARBA00031499"/>
    </source>
</evidence>
<dbReference type="RefSeq" id="XP_062661815.1">
    <property type="nucleotide sequence ID" value="XM_062803021.1"/>
</dbReference>
<dbReference type="EC" id="6.1.1.16" evidence="2"/>
<evidence type="ECO:0000256" key="8">
    <source>
        <dbReference type="ARBA" id="ARBA00022917"/>
    </source>
</evidence>
<keyword evidence="8" id="KW-0648">Protein biosynthesis</keyword>
<keyword evidence="4" id="KW-0479">Metal-binding</keyword>
<feature type="domain" description="tRNA synthetases class I catalytic" evidence="12">
    <location>
        <begin position="46"/>
        <end position="486"/>
    </location>
</feature>
<organism evidence="13 14">
    <name type="scientific">Chaetomium fimeti</name>
    <dbReference type="NCBI Taxonomy" id="1854472"/>
    <lineage>
        <taxon>Eukaryota</taxon>
        <taxon>Fungi</taxon>
        <taxon>Dikarya</taxon>
        <taxon>Ascomycota</taxon>
        <taxon>Pezizomycotina</taxon>
        <taxon>Sordariomycetes</taxon>
        <taxon>Sordariomycetidae</taxon>
        <taxon>Sordariales</taxon>
        <taxon>Chaetomiaceae</taxon>
        <taxon>Chaetomium</taxon>
    </lineage>
</organism>
<keyword evidence="9 13" id="KW-0030">Aminoacyl-tRNA synthetase</keyword>
<protein>
    <recommendedName>
        <fullName evidence="2">cysteine--tRNA ligase</fullName>
        <ecNumber evidence="2">6.1.1.16</ecNumber>
    </recommendedName>
    <alternativeName>
        <fullName evidence="10">Cysteinyl-tRNA synthetase</fullName>
    </alternativeName>
</protein>
<dbReference type="PANTHER" id="PTHR10890:SF3">
    <property type="entry name" value="CYSTEINE--TRNA LIGASE, CYTOPLASMIC"/>
    <property type="match status" value="1"/>
</dbReference>
<dbReference type="NCBIfam" id="TIGR00435">
    <property type="entry name" value="cysS"/>
    <property type="match status" value="1"/>
</dbReference>
<dbReference type="GO" id="GO:0005524">
    <property type="term" value="F:ATP binding"/>
    <property type="evidence" value="ECO:0007669"/>
    <property type="project" value="UniProtKB-KW"/>
</dbReference>
<evidence type="ECO:0000256" key="6">
    <source>
        <dbReference type="ARBA" id="ARBA00022833"/>
    </source>
</evidence>
<evidence type="ECO:0000256" key="1">
    <source>
        <dbReference type="ARBA" id="ARBA00001947"/>
    </source>
</evidence>
<dbReference type="GO" id="GO:0046872">
    <property type="term" value="F:metal ion binding"/>
    <property type="evidence" value="ECO:0007669"/>
    <property type="project" value="UniProtKB-KW"/>
</dbReference>
<evidence type="ECO:0000256" key="11">
    <source>
        <dbReference type="SAM" id="Coils"/>
    </source>
</evidence>
<dbReference type="InterPro" id="IPR009080">
    <property type="entry name" value="tRNAsynth_Ia_anticodon-bd"/>
</dbReference>
<evidence type="ECO:0000313" key="14">
    <source>
        <dbReference type="Proteomes" id="UP001278766"/>
    </source>
</evidence>
<dbReference type="SUPFAM" id="SSF52374">
    <property type="entry name" value="Nucleotidylyl transferase"/>
    <property type="match status" value="1"/>
</dbReference>
<dbReference type="HAMAP" id="MF_00041">
    <property type="entry name" value="Cys_tRNA_synth"/>
    <property type="match status" value="1"/>
</dbReference>
<reference evidence="13" key="2">
    <citation type="submission" date="2023-06" db="EMBL/GenBank/DDBJ databases">
        <authorList>
            <consortium name="Lawrence Berkeley National Laboratory"/>
            <person name="Haridas S."/>
            <person name="Hensen N."/>
            <person name="Bonometti L."/>
            <person name="Westerberg I."/>
            <person name="Brannstrom I.O."/>
            <person name="Guillou S."/>
            <person name="Cros-Aarteil S."/>
            <person name="Calhoun S."/>
            <person name="Kuo A."/>
            <person name="Mondo S."/>
            <person name="Pangilinan J."/>
            <person name="Riley R."/>
            <person name="Labutti K."/>
            <person name="Andreopoulos B."/>
            <person name="Lipzen A."/>
            <person name="Chen C."/>
            <person name="Yanf M."/>
            <person name="Daum C."/>
            <person name="Ng V."/>
            <person name="Clum A."/>
            <person name="Steindorff A."/>
            <person name="Ohm R."/>
            <person name="Martin F."/>
            <person name="Silar P."/>
            <person name="Natvig D."/>
            <person name="Lalanne C."/>
            <person name="Gautier V."/>
            <person name="Ament-Velasquez S.L."/>
            <person name="Kruys A."/>
            <person name="Hutchinson M.I."/>
            <person name="Powell A.J."/>
            <person name="Barry K."/>
            <person name="Miller A.N."/>
            <person name="Grigoriev I.V."/>
            <person name="Debuchy R."/>
            <person name="Gladieux P."/>
            <person name="Thoren M.H."/>
            <person name="Johannesson H."/>
        </authorList>
    </citation>
    <scope>NUCLEOTIDE SEQUENCE</scope>
    <source>
        <strain evidence="13">CBS 168.71</strain>
    </source>
</reference>
<dbReference type="InterPro" id="IPR024909">
    <property type="entry name" value="Cys-tRNA/MSH_ligase"/>
</dbReference>
<dbReference type="InterPro" id="IPR014729">
    <property type="entry name" value="Rossmann-like_a/b/a_fold"/>
</dbReference>
<comment type="caution">
    <text evidence="13">The sequence shown here is derived from an EMBL/GenBank/DDBJ whole genome shotgun (WGS) entry which is preliminary data.</text>
</comment>
<evidence type="ECO:0000259" key="12">
    <source>
        <dbReference type="Pfam" id="PF01406"/>
    </source>
</evidence>
<keyword evidence="7" id="KW-0067">ATP-binding</keyword>
<dbReference type="SUPFAM" id="SSF47323">
    <property type="entry name" value="Anticodon-binding domain of a subclass of class I aminoacyl-tRNA synthetases"/>
    <property type="match status" value="1"/>
</dbReference>
<dbReference type="Pfam" id="PF01406">
    <property type="entry name" value="tRNA-synt_1e"/>
    <property type="match status" value="1"/>
</dbReference>
<dbReference type="Proteomes" id="UP001278766">
    <property type="component" value="Unassembled WGS sequence"/>
</dbReference>
<dbReference type="PANTHER" id="PTHR10890">
    <property type="entry name" value="CYSTEINYL-TRNA SYNTHETASE"/>
    <property type="match status" value="1"/>
</dbReference>
<dbReference type="InterPro" id="IPR015803">
    <property type="entry name" value="Cys-tRNA-ligase"/>
</dbReference>
<name>A0AAE0HKU5_9PEZI</name>
<evidence type="ECO:0000256" key="4">
    <source>
        <dbReference type="ARBA" id="ARBA00022723"/>
    </source>
</evidence>
<dbReference type="EMBL" id="JAUEPN010000002">
    <property type="protein sequence ID" value="KAK3298301.1"/>
    <property type="molecule type" value="Genomic_DNA"/>
</dbReference>
<dbReference type="InterPro" id="IPR032678">
    <property type="entry name" value="tRNA-synt_1_cat_dom"/>
</dbReference>
<reference evidence="13" key="1">
    <citation type="journal article" date="2023" name="Mol. Phylogenet. Evol.">
        <title>Genome-scale phylogeny and comparative genomics of the fungal order Sordariales.</title>
        <authorList>
            <person name="Hensen N."/>
            <person name="Bonometti L."/>
            <person name="Westerberg I."/>
            <person name="Brannstrom I.O."/>
            <person name="Guillou S."/>
            <person name="Cros-Aarteil S."/>
            <person name="Calhoun S."/>
            <person name="Haridas S."/>
            <person name="Kuo A."/>
            <person name="Mondo S."/>
            <person name="Pangilinan J."/>
            <person name="Riley R."/>
            <person name="LaButti K."/>
            <person name="Andreopoulos B."/>
            <person name="Lipzen A."/>
            <person name="Chen C."/>
            <person name="Yan M."/>
            <person name="Daum C."/>
            <person name="Ng V."/>
            <person name="Clum A."/>
            <person name="Steindorff A."/>
            <person name="Ohm R.A."/>
            <person name="Martin F."/>
            <person name="Silar P."/>
            <person name="Natvig D.O."/>
            <person name="Lalanne C."/>
            <person name="Gautier V."/>
            <person name="Ament-Velasquez S.L."/>
            <person name="Kruys A."/>
            <person name="Hutchinson M.I."/>
            <person name="Powell A.J."/>
            <person name="Barry K."/>
            <person name="Miller A.N."/>
            <person name="Grigoriev I.V."/>
            <person name="Debuchy R."/>
            <person name="Gladieux P."/>
            <person name="Hiltunen Thoren M."/>
            <person name="Johannesson H."/>
        </authorList>
    </citation>
    <scope>NUCLEOTIDE SEQUENCE</scope>
    <source>
        <strain evidence="13">CBS 168.71</strain>
    </source>
</reference>
<sequence length="818" mass="91453">MASDGRKQPPWVPPRAQPNAQIPQLKIYNSLTRTKDDFVPVDPTGKVVTWYACGPTVYEDAHLGHAKNYVSTDIIRRIMKDYFGFSVKFVMNTTDIDDKIILKGRQQYLLARFKQQHAAEDNSVSDSVLAETKAAFQHYIGKNLPSLPSDTSPENFSEEADKAYEENVKPRPLADATTAQQGQALTVADLLLRAHIGTAKSAAEALQAPGTLPEFFAKATDVLLPYLDVLHGAEMDSNNYEIYLELTQKFERRFFEDMDALNVLAPDKLTRVTEHLPQIVHFVEKIVTNGFGYATPDGSVYFDIDSFEKAGHSYSRLEPWNKNDRSLQADGEGSLSKGKSMKRSESHFALWKASKPGEPAWPSPWGHGRPGWHIECSAMASEVIGKSIDIHSGGVDLRFPHHDNELAQSEAYWSTPGCQVQWTNYFIHMGQLRIRGLKMSKSLKNYTTIRSVLSQSEWTARSLRICFLLMPRQDGIEVTDELMKAVVGWEGKLNNFFLKSLDIWKHSSHPMTTRQEPSAADQQLLNALEKAKVDVDAALRDSSNTSAVMRILSDLVTESNSAEALSDQTIILLARWVTRITTIFGLDPEGDLNNPDRIGWSGLDIPAPAKPYVYPASHLRDKVRTLACAGSVDHAAIAKLAVEISTAAPTPVIESSKEPYHQVLHRFCSDITALTAQQAPAKDLLALCDQLRDVHLWNLGIYLEDRNSPQPALVRPLDKLLVEARAEQESAGAAKAKAKLEQEAREAEAEKEMCERARVDPLLMFKASAEYSEWDEDGIPTVDAAGNVVSKNRRKKLVKEWEKQKKRHEEWLAMQQAA</sequence>
<keyword evidence="3" id="KW-0436">Ligase</keyword>
<comment type="cofactor">
    <cofactor evidence="1">
        <name>Zn(2+)</name>
        <dbReference type="ChEBI" id="CHEBI:29105"/>
    </cofactor>
</comment>
<dbReference type="PRINTS" id="PR00983">
    <property type="entry name" value="TRNASYNTHCYS"/>
</dbReference>
<evidence type="ECO:0000256" key="2">
    <source>
        <dbReference type="ARBA" id="ARBA00012832"/>
    </source>
</evidence>
<keyword evidence="14" id="KW-1185">Reference proteome</keyword>
<evidence type="ECO:0000256" key="9">
    <source>
        <dbReference type="ARBA" id="ARBA00023146"/>
    </source>
</evidence>
<dbReference type="GO" id="GO:0004817">
    <property type="term" value="F:cysteine-tRNA ligase activity"/>
    <property type="evidence" value="ECO:0007669"/>
    <property type="project" value="UniProtKB-EC"/>
</dbReference>
<evidence type="ECO:0000313" key="13">
    <source>
        <dbReference type="EMBL" id="KAK3298301.1"/>
    </source>
</evidence>
<dbReference type="Gene3D" id="3.40.50.620">
    <property type="entry name" value="HUPs"/>
    <property type="match status" value="2"/>
</dbReference>
<dbReference type="GO" id="GO:0006423">
    <property type="term" value="P:cysteinyl-tRNA aminoacylation"/>
    <property type="evidence" value="ECO:0007669"/>
    <property type="project" value="InterPro"/>
</dbReference>
<evidence type="ECO:0000256" key="3">
    <source>
        <dbReference type="ARBA" id="ARBA00022598"/>
    </source>
</evidence>
<feature type="coiled-coil region" evidence="11">
    <location>
        <begin position="723"/>
        <end position="760"/>
    </location>
</feature>
<dbReference type="AlphaFoldDB" id="A0AAE0HKU5"/>
<dbReference type="GeneID" id="87839969"/>
<evidence type="ECO:0000256" key="7">
    <source>
        <dbReference type="ARBA" id="ARBA00022840"/>
    </source>
</evidence>
<keyword evidence="11" id="KW-0175">Coiled coil</keyword>
<keyword evidence="5" id="KW-0547">Nucleotide-binding</keyword>
<dbReference type="GO" id="GO:0005737">
    <property type="term" value="C:cytoplasm"/>
    <property type="evidence" value="ECO:0007669"/>
    <property type="project" value="TreeGrafter"/>
</dbReference>
<keyword evidence="6" id="KW-0862">Zinc</keyword>
<proteinExistence type="inferred from homology"/>
<evidence type="ECO:0000256" key="5">
    <source>
        <dbReference type="ARBA" id="ARBA00022741"/>
    </source>
</evidence>
<gene>
    <name evidence="13" type="ORF">B0H64DRAFT_384676</name>
</gene>
<accession>A0AAE0HKU5</accession>